<dbReference type="PROSITE" id="PS50850">
    <property type="entry name" value="MFS"/>
    <property type="match status" value="1"/>
</dbReference>
<evidence type="ECO:0000256" key="2">
    <source>
        <dbReference type="ARBA" id="ARBA00008335"/>
    </source>
</evidence>
<feature type="transmembrane region" description="Helical" evidence="7">
    <location>
        <begin position="376"/>
        <end position="398"/>
    </location>
</feature>
<feature type="transmembrane region" description="Helical" evidence="7">
    <location>
        <begin position="86"/>
        <end position="112"/>
    </location>
</feature>
<dbReference type="PANTHER" id="PTHR23502:SF68">
    <property type="entry name" value="MULTIDRUG TRANSPORTER, PUTATIVE (AFU_ORTHOLOGUE AFUA_3G01120)-RELATED"/>
    <property type="match status" value="1"/>
</dbReference>
<comment type="similarity">
    <text evidence="2">Belongs to the major facilitator superfamily.</text>
</comment>
<feature type="compositionally biased region" description="Polar residues" evidence="6">
    <location>
        <begin position="34"/>
        <end position="50"/>
    </location>
</feature>
<feature type="transmembrane region" description="Helical" evidence="7">
    <location>
        <begin position="243"/>
        <end position="263"/>
    </location>
</feature>
<keyword evidence="4 7" id="KW-1133">Transmembrane helix</keyword>
<accession>A0A9P6G531</accession>
<keyword evidence="10" id="KW-1185">Reference proteome</keyword>
<name>A0A9P6G531_9PLEO</name>
<evidence type="ECO:0000259" key="8">
    <source>
        <dbReference type="PROSITE" id="PS50850"/>
    </source>
</evidence>
<dbReference type="GO" id="GO:0016020">
    <property type="term" value="C:membrane"/>
    <property type="evidence" value="ECO:0007669"/>
    <property type="project" value="UniProtKB-SubCell"/>
</dbReference>
<gene>
    <name evidence="9" type="ORF">PMIN01_12932</name>
</gene>
<dbReference type="EMBL" id="WJXW01000017">
    <property type="protein sequence ID" value="KAF9729242.1"/>
    <property type="molecule type" value="Genomic_DNA"/>
</dbReference>
<protein>
    <submittedName>
        <fullName evidence="9">Major facilitator superfamily transporter</fullName>
    </submittedName>
</protein>
<dbReference type="Gene3D" id="1.20.1720.10">
    <property type="entry name" value="Multidrug resistance protein D"/>
    <property type="match status" value="1"/>
</dbReference>
<dbReference type="Pfam" id="PF07690">
    <property type="entry name" value="MFS_1"/>
    <property type="match status" value="1"/>
</dbReference>
<comment type="caution">
    <text evidence="9">The sequence shown here is derived from an EMBL/GenBank/DDBJ whole genome shotgun (WGS) entry which is preliminary data.</text>
</comment>
<keyword evidence="3 7" id="KW-0812">Transmembrane</keyword>
<feature type="transmembrane region" description="Helical" evidence="7">
    <location>
        <begin position="217"/>
        <end position="237"/>
    </location>
</feature>
<comment type="subcellular location">
    <subcellularLocation>
        <location evidence="1">Membrane</location>
        <topology evidence="1">Multi-pass membrane protein</topology>
    </subcellularLocation>
</comment>
<feature type="domain" description="Major facilitator superfamily (MFS) profile" evidence="8">
    <location>
        <begin position="88"/>
        <end position="413"/>
    </location>
</feature>
<reference evidence="9" key="1">
    <citation type="journal article" date="2020" name="Mol. Plant Microbe Interact.">
        <title>Genome Sequence of the Biocontrol Agent Coniothyrium minitans strain Conio (IMI 134523).</title>
        <authorList>
            <person name="Patel D."/>
            <person name="Shittu T.A."/>
            <person name="Baroncelli R."/>
            <person name="Muthumeenakshi S."/>
            <person name="Osborne T.H."/>
            <person name="Janganan T.K."/>
            <person name="Sreenivasaprasad S."/>
        </authorList>
    </citation>
    <scope>NUCLEOTIDE SEQUENCE</scope>
    <source>
        <strain evidence="9">Conio</strain>
    </source>
</reference>
<evidence type="ECO:0000256" key="7">
    <source>
        <dbReference type="SAM" id="Phobius"/>
    </source>
</evidence>
<evidence type="ECO:0000256" key="6">
    <source>
        <dbReference type="SAM" id="MobiDB-lite"/>
    </source>
</evidence>
<sequence length="413" mass="44886">MQSLHSTAILCVNIQHRSSEPEKNQDPSHGASHTEGTSFTKDVELQSNNDGESDAMEKPVLEDPNIVNWEKDAPDNPMNWPSSKKIGVVAVVAFITMLSPFASTMSASATLLIMSDFSSTNQTLSASVTSVYILGYAFGPLAWAPLSELYGRLPIYNICNILFLIFSIACAVANSLGALVAFRFFAGVAASCAITISSGTVTDLYPVEKRGKAMTSMILGPLFGPAVGPVAGGYLAEAKGWRWTFWLITILASAACIISFIFNRETYSYVLLKRKTVSLKKETGNTELRSALDIGRTPRQLFKTSIVRPIRMLYLSPINFLMSLVMAAVPGLTYLIDTYTVYAASVSAAATVFRSLVSALLPLAGNAMYDALGIGWGNSLLGFMAVACIPMPLLFWIYGEWLRNSKRLSRVQF</sequence>
<dbReference type="GO" id="GO:0022857">
    <property type="term" value="F:transmembrane transporter activity"/>
    <property type="evidence" value="ECO:0007669"/>
    <property type="project" value="InterPro"/>
</dbReference>
<dbReference type="OrthoDB" id="5296287at2759"/>
<feature type="region of interest" description="Disordered" evidence="6">
    <location>
        <begin position="18"/>
        <end position="63"/>
    </location>
</feature>
<dbReference type="InterPro" id="IPR036259">
    <property type="entry name" value="MFS_trans_sf"/>
</dbReference>
<evidence type="ECO:0000313" key="9">
    <source>
        <dbReference type="EMBL" id="KAF9729242.1"/>
    </source>
</evidence>
<dbReference type="InterPro" id="IPR011701">
    <property type="entry name" value="MFS"/>
</dbReference>
<evidence type="ECO:0000313" key="10">
    <source>
        <dbReference type="Proteomes" id="UP000756921"/>
    </source>
</evidence>
<dbReference type="SUPFAM" id="SSF103473">
    <property type="entry name" value="MFS general substrate transporter"/>
    <property type="match status" value="1"/>
</dbReference>
<evidence type="ECO:0000256" key="3">
    <source>
        <dbReference type="ARBA" id="ARBA00022692"/>
    </source>
</evidence>
<evidence type="ECO:0000256" key="1">
    <source>
        <dbReference type="ARBA" id="ARBA00004141"/>
    </source>
</evidence>
<feature type="transmembrane region" description="Helical" evidence="7">
    <location>
        <begin position="313"/>
        <end position="336"/>
    </location>
</feature>
<evidence type="ECO:0000256" key="5">
    <source>
        <dbReference type="ARBA" id="ARBA00023136"/>
    </source>
</evidence>
<organism evidence="9 10">
    <name type="scientific">Paraphaeosphaeria minitans</name>
    <dbReference type="NCBI Taxonomy" id="565426"/>
    <lineage>
        <taxon>Eukaryota</taxon>
        <taxon>Fungi</taxon>
        <taxon>Dikarya</taxon>
        <taxon>Ascomycota</taxon>
        <taxon>Pezizomycotina</taxon>
        <taxon>Dothideomycetes</taxon>
        <taxon>Pleosporomycetidae</taxon>
        <taxon>Pleosporales</taxon>
        <taxon>Massarineae</taxon>
        <taxon>Didymosphaeriaceae</taxon>
        <taxon>Paraphaeosphaeria</taxon>
    </lineage>
</organism>
<dbReference type="AlphaFoldDB" id="A0A9P6G531"/>
<proteinExistence type="inferred from homology"/>
<feature type="transmembrane region" description="Helical" evidence="7">
    <location>
        <begin position="342"/>
        <end position="364"/>
    </location>
</feature>
<evidence type="ECO:0000256" key="4">
    <source>
        <dbReference type="ARBA" id="ARBA00022989"/>
    </source>
</evidence>
<feature type="transmembrane region" description="Helical" evidence="7">
    <location>
        <begin position="124"/>
        <end position="143"/>
    </location>
</feature>
<feature type="transmembrane region" description="Helical" evidence="7">
    <location>
        <begin position="155"/>
        <end position="176"/>
    </location>
</feature>
<dbReference type="InterPro" id="IPR020846">
    <property type="entry name" value="MFS_dom"/>
</dbReference>
<dbReference type="Proteomes" id="UP000756921">
    <property type="component" value="Unassembled WGS sequence"/>
</dbReference>
<keyword evidence="5 7" id="KW-0472">Membrane</keyword>
<dbReference type="PANTHER" id="PTHR23502">
    <property type="entry name" value="MAJOR FACILITATOR SUPERFAMILY"/>
    <property type="match status" value="1"/>
</dbReference>